<keyword evidence="9" id="KW-1185">Reference proteome</keyword>
<feature type="transmembrane region" description="Helical" evidence="6">
    <location>
        <begin position="20"/>
        <end position="41"/>
    </location>
</feature>
<gene>
    <name evidence="8" type="ORF">EV686_101181</name>
</gene>
<feature type="transmembrane region" description="Helical" evidence="6">
    <location>
        <begin position="168"/>
        <end position="186"/>
    </location>
</feature>
<reference evidence="8 9" key="1">
    <citation type="submission" date="2019-03" db="EMBL/GenBank/DDBJ databases">
        <title>Genomic Encyclopedia of Type Strains, Phase IV (KMG-IV): sequencing the most valuable type-strain genomes for metagenomic binning, comparative biology and taxonomic classification.</title>
        <authorList>
            <person name="Goeker M."/>
        </authorList>
    </citation>
    <scope>NUCLEOTIDE SEQUENCE [LARGE SCALE GENOMIC DNA]</scope>
    <source>
        <strain evidence="8 9">DSM 100048</strain>
    </source>
</reference>
<evidence type="ECO:0000313" key="8">
    <source>
        <dbReference type="EMBL" id="TCV02724.1"/>
    </source>
</evidence>
<dbReference type="PANTHER" id="PTHR31566:SF0">
    <property type="entry name" value="CYTOCHROME C BIOGENESIS PROTEIN CCS1, CHLOROPLASTIC"/>
    <property type="match status" value="1"/>
</dbReference>
<organism evidence="8 9">
    <name type="scientific">Paracandidimonas soli</name>
    <dbReference type="NCBI Taxonomy" id="1917182"/>
    <lineage>
        <taxon>Bacteria</taxon>
        <taxon>Pseudomonadati</taxon>
        <taxon>Pseudomonadota</taxon>
        <taxon>Betaproteobacteria</taxon>
        <taxon>Burkholderiales</taxon>
        <taxon>Alcaligenaceae</taxon>
        <taxon>Paracandidimonas</taxon>
    </lineage>
</organism>
<protein>
    <submittedName>
        <fullName evidence="8">Cytochrome c biogenesis protein</fullName>
    </submittedName>
</protein>
<dbReference type="PANTHER" id="PTHR31566">
    <property type="entry name" value="CYTOCHROME C BIOGENESIS PROTEIN CCS1, CHLOROPLASTIC"/>
    <property type="match status" value="1"/>
</dbReference>
<comment type="subcellular location">
    <subcellularLocation>
        <location evidence="1">Membrane</location>
        <topology evidence="1">Multi-pass membrane protein</topology>
    </subcellularLocation>
</comment>
<dbReference type="InterPro" id="IPR007816">
    <property type="entry name" value="ResB-like_domain"/>
</dbReference>
<keyword evidence="2 6" id="KW-0812">Transmembrane</keyword>
<keyword evidence="4 6" id="KW-1133">Transmembrane helix</keyword>
<evidence type="ECO:0000256" key="2">
    <source>
        <dbReference type="ARBA" id="ARBA00022692"/>
    </source>
</evidence>
<dbReference type="GO" id="GO:0017004">
    <property type="term" value="P:cytochrome complex assembly"/>
    <property type="evidence" value="ECO:0007669"/>
    <property type="project" value="UniProtKB-KW"/>
</dbReference>
<keyword evidence="5 6" id="KW-0472">Membrane</keyword>
<proteinExistence type="predicted"/>
<sequence length="681" mass="74898">MTSPPSQQRLGAELVELLGSMRFAVSLLVFICVASVIGTVLPQNQAAGSYVDQFGPFWVSLFDVFAIWHVYNSWWFLVIMAFLVVSTTLCLLRNTPKMVRDMRSFREHVRASSLRAFPHRVEASLPMPVQKGGERIRQYLQSQGYAVKAREDGDSVMLAAKKGAANRLGYIFAHVAIVVICIGGLLDSELPVRVQVWFAGKQPVTENMLISEVPASGRLAMGNVSFRGNMALPEGSQSRNAIVAVDDGVLVQPMPFSLRLKRFLVEYYSTGMPSSFKSEVEVTDPDTGETFEQTIEVNEPLRFKGLTVYQSSFDDGGSRLKLVGYPLQGTASRSFELSGEVGKAMELSFGESGRTESLQVEFSGLRPINVENLAVDELPQPKQVIEHVAAVTGSAIGGGKDNLVNVGPSVEYKLTGRDGQSHEFVNYMAPITLDGSPVFLAGVRETAAQPYRYLRIPADANYSVNEFMALRSALADPAMVAQAAERFSQRHAAGNLPPDMMRRAAQGALETFGSGGFEALIKQAPEQERGKILEFAVPMIQLSLGELRALQREKDGLGPLPADGPEAQAAERWLQLALLAFANLPEYPAPVFLQLQDFDHVQASVFQVTRSPGTSIVYLGCLFLMIGIFAMFYIHDRRIWVWIQPESGRSSVMAAMTSQRRTLDFEQEFERHKAAFGALST</sequence>
<feature type="domain" description="ResB-like" evidence="7">
    <location>
        <begin position="21"/>
        <end position="670"/>
    </location>
</feature>
<evidence type="ECO:0000313" key="9">
    <source>
        <dbReference type="Proteomes" id="UP000294692"/>
    </source>
</evidence>
<dbReference type="Proteomes" id="UP000294692">
    <property type="component" value="Unassembled WGS sequence"/>
</dbReference>
<accession>A0A4R3VG54</accession>
<evidence type="ECO:0000256" key="3">
    <source>
        <dbReference type="ARBA" id="ARBA00022748"/>
    </source>
</evidence>
<feature type="transmembrane region" description="Helical" evidence="6">
    <location>
        <begin position="50"/>
        <end position="68"/>
    </location>
</feature>
<evidence type="ECO:0000256" key="4">
    <source>
        <dbReference type="ARBA" id="ARBA00022989"/>
    </source>
</evidence>
<evidence type="ECO:0000259" key="7">
    <source>
        <dbReference type="Pfam" id="PF05140"/>
    </source>
</evidence>
<evidence type="ECO:0000256" key="5">
    <source>
        <dbReference type="ARBA" id="ARBA00023136"/>
    </source>
</evidence>
<dbReference type="GO" id="GO:0016020">
    <property type="term" value="C:membrane"/>
    <property type="evidence" value="ECO:0007669"/>
    <property type="project" value="UniProtKB-SubCell"/>
</dbReference>
<dbReference type="AlphaFoldDB" id="A0A4R3VG54"/>
<feature type="transmembrane region" description="Helical" evidence="6">
    <location>
        <begin position="616"/>
        <end position="634"/>
    </location>
</feature>
<dbReference type="InterPro" id="IPR023494">
    <property type="entry name" value="Cyt_c_bgen_Ccs1/CcsB/ResB"/>
</dbReference>
<keyword evidence="3" id="KW-0201">Cytochrome c-type biogenesis</keyword>
<evidence type="ECO:0000256" key="6">
    <source>
        <dbReference type="SAM" id="Phobius"/>
    </source>
</evidence>
<comment type="caution">
    <text evidence="8">The sequence shown here is derived from an EMBL/GenBank/DDBJ whole genome shotgun (WGS) entry which is preliminary data.</text>
</comment>
<dbReference type="EMBL" id="SMBX01000001">
    <property type="protein sequence ID" value="TCV02724.1"/>
    <property type="molecule type" value="Genomic_DNA"/>
</dbReference>
<feature type="transmembrane region" description="Helical" evidence="6">
    <location>
        <begin position="74"/>
        <end position="92"/>
    </location>
</feature>
<dbReference type="Pfam" id="PF05140">
    <property type="entry name" value="ResB"/>
    <property type="match status" value="1"/>
</dbReference>
<name>A0A4R3VG54_9BURK</name>
<evidence type="ECO:0000256" key="1">
    <source>
        <dbReference type="ARBA" id="ARBA00004141"/>
    </source>
</evidence>